<dbReference type="CDD" id="cd00093">
    <property type="entry name" value="HTH_XRE"/>
    <property type="match status" value="1"/>
</dbReference>
<dbReference type="SUPFAM" id="SSF47413">
    <property type="entry name" value="lambda repressor-like DNA-binding domains"/>
    <property type="match status" value="1"/>
</dbReference>
<gene>
    <name evidence="5" type="ORF">A7K91_03355</name>
</gene>
<dbReference type="Proteomes" id="UP000092024">
    <property type="component" value="Unassembled WGS sequence"/>
</dbReference>
<proteinExistence type="predicted"/>
<keyword evidence="1" id="KW-0805">Transcription regulation</keyword>
<dbReference type="OrthoDB" id="9814553at2"/>
<dbReference type="PANTHER" id="PTHR46797">
    <property type="entry name" value="HTH-TYPE TRANSCRIPTIONAL REGULATOR"/>
    <property type="match status" value="1"/>
</dbReference>
<dbReference type="STRING" id="1844972.A7K91_03355"/>
<dbReference type="InterPro" id="IPR001387">
    <property type="entry name" value="Cro/C1-type_HTH"/>
</dbReference>
<dbReference type="SMART" id="SM00530">
    <property type="entry name" value="HTH_XRE"/>
    <property type="match status" value="1"/>
</dbReference>
<dbReference type="InterPro" id="IPR010982">
    <property type="entry name" value="Lambda_DNA-bd_dom_sf"/>
</dbReference>
<dbReference type="GO" id="GO:0003700">
    <property type="term" value="F:DNA-binding transcription factor activity"/>
    <property type="evidence" value="ECO:0007669"/>
    <property type="project" value="TreeGrafter"/>
</dbReference>
<evidence type="ECO:0000256" key="3">
    <source>
        <dbReference type="ARBA" id="ARBA00023163"/>
    </source>
</evidence>
<evidence type="ECO:0000256" key="1">
    <source>
        <dbReference type="ARBA" id="ARBA00023015"/>
    </source>
</evidence>
<evidence type="ECO:0000259" key="4">
    <source>
        <dbReference type="PROSITE" id="PS50943"/>
    </source>
</evidence>
<reference evidence="5 6" key="1">
    <citation type="submission" date="2016-05" db="EMBL/GenBank/DDBJ databases">
        <title>Paenibacillus oryzae. sp. nov., isolated from the rice root.</title>
        <authorList>
            <person name="Zhang J."/>
            <person name="Zhang X."/>
        </authorList>
    </citation>
    <scope>NUCLEOTIDE SEQUENCE [LARGE SCALE GENOMIC DNA]</scope>
    <source>
        <strain evidence="5 6">1DrF-4</strain>
    </source>
</reference>
<dbReference type="GO" id="GO:0003677">
    <property type="term" value="F:DNA binding"/>
    <property type="evidence" value="ECO:0007669"/>
    <property type="project" value="UniProtKB-KW"/>
</dbReference>
<dbReference type="Gene3D" id="1.10.260.40">
    <property type="entry name" value="lambda repressor-like DNA-binding domains"/>
    <property type="match status" value="1"/>
</dbReference>
<dbReference type="GO" id="GO:0005829">
    <property type="term" value="C:cytosol"/>
    <property type="evidence" value="ECO:0007669"/>
    <property type="project" value="TreeGrafter"/>
</dbReference>
<name>A0A1A5YM93_9BACL</name>
<dbReference type="Pfam" id="PF01381">
    <property type="entry name" value="HTH_3"/>
    <property type="match status" value="1"/>
</dbReference>
<dbReference type="PROSITE" id="PS50943">
    <property type="entry name" value="HTH_CROC1"/>
    <property type="match status" value="1"/>
</dbReference>
<dbReference type="EMBL" id="LYPA01000046">
    <property type="protein sequence ID" value="OBR66495.1"/>
    <property type="molecule type" value="Genomic_DNA"/>
</dbReference>
<feature type="domain" description="HTH cro/C1-type" evidence="4">
    <location>
        <begin position="11"/>
        <end position="66"/>
    </location>
</feature>
<evidence type="ECO:0000256" key="2">
    <source>
        <dbReference type="ARBA" id="ARBA00023125"/>
    </source>
</evidence>
<dbReference type="AlphaFoldDB" id="A0A1A5YM93"/>
<keyword evidence="6" id="KW-1185">Reference proteome</keyword>
<dbReference type="InterPro" id="IPR050807">
    <property type="entry name" value="TransReg_Diox_bact_type"/>
</dbReference>
<organism evidence="5 6">
    <name type="scientific">Paenibacillus oryzae</name>
    <dbReference type="NCBI Taxonomy" id="1844972"/>
    <lineage>
        <taxon>Bacteria</taxon>
        <taxon>Bacillati</taxon>
        <taxon>Bacillota</taxon>
        <taxon>Bacilli</taxon>
        <taxon>Bacillales</taxon>
        <taxon>Paenibacillaceae</taxon>
        <taxon>Paenibacillus</taxon>
    </lineage>
</organism>
<sequence length="122" mass="13509">MNLGKNIGENIRLLRLQKGMSQEQLALHSSINISYLGQIERGEKNNCTINTLEKIATGLDCSFNTLFSGETHLNNRVNEKNPVLTVLNSDDLKQIIIDAIRNNVSGAHLSCKGQTNNEENDS</sequence>
<evidence type="ECO:0000313" key="6">
    <source>
        <dbReference type="Proteomes" id="UP000092024"/>
    </source>
</evidence>
<evidence type="ECO:0000313" key="5">
    <source>
        <dbReference type="EMBL" id="OBR66495.1"/>
    </source>
</evidence>
<protein>
    <recommendedName>
        <fullName evidence="4">HTH cro/C1-type domain-containing protein</fullName>
    </recommendedName>
</protein>
<dbReference type="RefSeq" id="WP_068681722.1">
    <property type="nucleotide sequence ID" value="NZ_LYPA01000046.1"/>
</dbReference>
<accession>A0A1A5YM93</accession>
<keyword evidence="2" id="KW-0238">DNA-binding</keyword>
<comment type="caution">
    <text evidence="5">The sequence shown here is derived from an EMBL/GenBank/DDBJ whole genome shotgun (WGS) entry which is preliminary data.</text>
</comment>
<keyword evidence="3" id="KW-0804">Transcription</keyword>
<dbReference type="PANTHER" id="PTHR46797:SF23">
    <property type="entry name" value="HTH-TYPE TRANSCRIPTIONAL REGULATOR SUTR"/>
    <property type="match status" value="1"/>
</dbReference>